<evidence type="ECO:0000313" key="1">
    <source>
        <dbReference type="EMBL" id="JAA86136.1"/>
    </source>
</evidence>
<dbReference type="EMBL" id="GAIX01006424">
    <property type="protein sequence ID" value="JAA86136.1"/>
    <property type="molecule type" value="Transcribed_RNA"/>
</dbReference>
<protein>
    <submittedName>
        <fullName evidence="1">Translational activator GCN1</fullName>
    </submittedName>
</protein>
<organism evidence="1">
    <name type="scientific">Pararge aegeria</name>
    <name type="common">speckled wood butterfly</name>
    <dbReference type="NCBI Taxonomy" id="116150"/>
    <lineage>
        <taxon>Eukaryota</taxon>
        <taxon>Metazoa</taxon>
        <taxon>Ecdysozoa</taxon>
        <taxon>Arthropoda</taxon>
        <taxon>Hexapoda</taxon>
        <taxon>Insecta</taxon>
        <taxon>Pterygota</taxon>
        <taxon>Neoptera</taxon>
        <taxon>Endopterygota</taxon>
        <taxon>Lepidoptera</taxon>
        <taxon>Glossata</taxon>
        <taxon>Ditrysia</taxon>
        <taxon>Papilionoidea</taxon>
        <taxon>Nymphalidae</taxon>
        <taxon>Satyrinae</taxon>
        <taxon>Satyrini</taxon>
        <taxon>Parargina</taxon>
        <taxon>Pararge</taxon>
    </lineage>
</organism>
<name>S4P3I8_9NEOP</name>
<sequence>MNLKRESKAYSYKEQLEELQLRREIDEKRRKEGKIKEVPLSAKQKEAMKTQLAKENAIRERLAELYSGVEKAVQLLEATSNGSALALGVSARRIVHTLLTALRS</sequence>
<reference evidence="1" key="1">
    <citation type="journal article" date="2013" name="BMC Genomics">
        <title>Unscrambling butterfly oogenesis.</title>
        <authorList>
            <person name="Carter J.M."/>
            <person name="Baker S.C."/>
            <person name="Pink R."/>
            <person name="Carter D.R."/>
            <person name="Collins A."/>
            <person name="Tomlin J."/>
            <person name="Gibbs M."/>
            <person name="Breuker C.J."/>
        </authorList>
    </citation>
    <scope>NUCLEOTIDE SEQUENCE</scope>
    <source>
        <tissue evidence="1">Ovary</tissue>
    </source>
</reference>
<proteinExistence type="predicted"/>
<reference evidence="1" key="2">
    <citation type="submission" date="2013-05" db="EMBL/GenBank/DDBJ databases">
        <authorList>
            <person name="Carter J.-M."/>
            <person name="Baker S.C."/>
            <person name="Pink R."/>
            <person name="Carter D.R.F."/>
            <person name="Collins A."/>
            <person name="Tomlin J."/>
            <person name="Gibbs M."/>
            <person name="Breuker C.J."/>
        </authorList>
    </citation>
    <scope>NUCLEOTIDE SEQUENCE</scope>
    <source>
        <tissue evidence="1">Ovary</tissue>
    </source>
</reference>
<accession>S4P3I8</accession>
<dbReference type="AlphaFoldDB" id="S4P3I8"/>
<feature type="non-terminal residue" evidence="1">
    <location>
        <position position="104"/>
    </location>
</feature>